<feature type="transmembrane region" description="Helical" evidence="7">
    <location>
        <begin position="158"/>
        <end position="178"/>
    </location>
</feature>
<feature type="transmembrane region" description="Helical" evidence="7">
    <location>
        <begin position="20"/>
        <end position="37"/>
    </location>
</feature>
<feature type="transmembrane region" description="Helical" evidence="7">
    <location>
        <begin position="270"/>
        <end position="288"/>
    </location>
</feature>
<feature type="transmembrane region" description="Helical" evidence="7">
    <location>
        <begin position="127"/>
        <end position="146"/>
    </location>
</feature>
<evidence type="ECO:0000313" key="9">
    <source>
        <dbReference type="EMBL" id="EEB34454.1"/>
    </source>
</evidence>
<evidence type="ECO:0000256" key="2">
    <source>
        <dbReference type="ARBA" id="ARBA00022475"/>
    </source>
</evidence>
<evidence type="ECO:0000313" key="10">
    <source>
        <dbReference type="Proteomes" id="UP000003676"/>
    </source>
</evidence>
<feature type="transmembrane region" description="Helical" evidence="7">
    <location>
        <begin position="185"/>
        <end position="206"/>
    </location>
</feature>
<accession>B6WR67</accession>
<keyword evidence="3 7" id="KW-0812">Transmembrane</keyword>
<feature type="region of interest" description="Disordered" evidence="6">
    <location>
        <begin position="290"/>
        <end position="309"/>
    </location>
</feature>
<evidence type="ECO:0000256" key="4">
    <source>
        <dbReference type="ARBA" id="ARBA00022989"/>
    </source>
</evidence>
<feature type="domain" description="EamA" evidence="8">
    <location>
        <begin position="155"/>
        <end position="285"/>
    </location>
</feature>
<dbReference type="eggNOG" id="COG0697">
    <property type="taxonomic scope" value="Bacteria"/>
</dbReference>
<feature type="domain" description="EamA" evidence="8">
    <location>
        <begin position="19"/>
        <end position="144"/>
    </location>
</feature>
<dbReference type="InterPro" id="IPR037185">
    <property type="entry name" value="EmrE-like"/>
</dbReference>
<comment type="subcellular location">
    <subcellularLocation>
        <location evidence="1">Cell membrane</location>
        <topology evidence="1">Multi-pass membrane protein</topology>
    </subcellularLocation>
</comment>
<reference evidence="9 10" key="1">
    <citation type="submission" date="2008-10" db="EMBL/GenBank/DDBJ databases">
        <title>Draft genome sequence of Desulvovibrio piger (ATCC 29098).</title>
        <authorList>
            <person name="Sudarsanam P."/>
            <person name="Ley R."/>
            <person name="Guruge J."/>
            <person name="Turnbaugh P.J."/>
            <person name="Mahowald M."/>
            <person name="Liep D."/>
            <person name="Gordon J."/>
        </authorList>
    </citation>
    <scope>NUCLEOTIDE SEQUENCE [LARGE SCALE GENOMIC DNA]</scope>
    <source>
        <strain evidence="9 10">ATCC 29098</strain>
    </source>
</reference>
<dbReference type="HOGENOM" id="CLU_033863_21_0_7"/>
<sequence length="309" mass="32966">MSGLLARLRARIPLEEGSLVLITMIWGATFIIIRSALEATGPFFFVGVRFAFAALALILFSLPLLKDFTWREVWAGMSIGLCIFGGYALQTCGLQTITASKSAFITAFYVPLVPLLQWLVMKRPPHLMAWVGIALAFPGVLLLSGPDDSSAGFGWGEMLTAISALAIAMEIILIGLVARSVNARRVTIVQVLMASLLSFATMPLVGESVPPPSWLVLGSAFALGVSTAGIQYAINWAQKKVSPTRATLIYSCEPVWAGIFGRMAGERLPGLALLGGAMILAGVLVSELKPGSRKKGKDAAREKQDARSS</sequence>
<evidence type="ECO:0000259" key="8">
    <source>
        <dbReference type="Pfam" id="PF00892"/>
    </source>
</evidence>
<dbReference type="RefSeq" id="WP_006004514.1">
    <property type="nucleotide sequence ID" value="NZ_DS996354.1"/>
</dbReference>
<keyword evidence="4 7" id="KW-1133">Transmembrane helix</keyword>
<feature type="transmembrane region" description="Helical" evidence="7">
    <location>
        <begin position="72"/>
        <end position="90"/>
    </location>
</feature>
<keyword evidence="2" id="KW-1003">Cell membrane</keyword>
<evidence type="ECO:0000256" key="3">
    <source>
        <dbReference type="ARBA" id="ARBA00022692"/>
    </source>
</evidence>
<feature type="compositionally biased region" description="Basic and acidic residues" evidence="6">
    <location>
        <begin position="297"/>
        <end position="309"/>
    </location>
</feature>
<comment type="caution">
    <text evidence="9">The sequence shown here is derived from an EMBL/GenBank/DDBJ whole genome shotgun (WGS) entry which is preliminary data.</text>
</comment>
<evidence type="ECO:0000256" key="1">
    <source>
        <dbReference type="ARBA" id="ARBA00004651"/>
    </source>
</evidence>
<name>B6WR67_9BACT</name>
<gene>
    <name evidence="9" type="ORF">DESPIG_00548</name>
</gene>
<reference evidence="9 10" key="2">
    <citation type="submission" date="2008-10" db="EMBL/GenBank/DDBJ databases">
        <authorList>
            <person name="Fulton L."/>
            <person name="Clifton S."/>
            <person name="Fulton B."/>
            <person name="Xu J."/>
            <person name="Minx P."/>
            <person name="Pepin K.H."/>
            <person name="Johnson M."/>
            <person name="Bhonagiri V."/>
            <person name="Nash W.E."/>
            <person name="Mardis E.R."/>
            <person name="Wilson R.K."/>
        </authorList>
    </citation>
    <scope>NUCLEOTIDE SEQUENCE [LARGE SCALE GENOMIC DNA]</scope>
    <source>
        <strain evidence="9 10">ATCC 29098</strain>
    </source>
</reference>
<dbReference type="GeneID" id="83730748"/>
<dbReference type="Pfam" id="PF00892">
    <property type="entry name" value="EamA"/>
    <property type="match status" value="2"/>
</dbReference>
<dbReference type="STRING" id="901.DESPIGER_0229"/>
<dbReference type="AlphaFoldDB" id="B6WR67"/>
<proteinExistence type="predicted"/>
<feature type="transmembrane region" description="Helical" evidence="7">
    <location>
        <begin position="102"/>
        <end position="120"/>
    </location>
</feature>
<dbReference type="SUPFAM" id="SSF103481">
    <property type="entry name" value="Multidrug resistance efflux transporter EmrE"/>
    <property type="match status" value="2"/>
</dbReference>
<dbReference type="PANTHER" id="PTHR42920">
    <property type="entry name" value="OS03G0707200 PROTEIN-RELATED"/>
    <property type="match status" value="1"/>
</dbReference>
<dbReference type="InterPro" id="IPR051258">
    <property type="entry name" value="Diverse_Substrate_Transporter"/>
</dbReference>
<dbReference type="PANTHER" id="PTHR42920:SF5">
    <property type="entry name" value="EAMA DOMAIN-CONTAINING PROTEIN"/>
    <property type="match status" value="1"/>
</dbReference>
<evidence type="ECO:0000256" key="6">
    <source>
        <dbReference type="SAM" id="MobiDB-lite"/>
    </source>
</evidence>
<feature type="transmembrane region" description="Helical" evidence="7">
    <location>
        <begin position="43"/>
        <end position="65"/>
    </location>
</feature>
<evidence type="ECO:0000256" key="7">
    <source>
        <dbReference type="SAM" id="Phobius"/>
    </source>
</evidence>
<keyword evidence="5 7" id="KW-0472">Membrane</keyword>
<dbReference type="Proteomes" id="UP000003676">
    <property type="component" value="Unassembled WGS sequence"/>
</dbReference>
<dbReference type="EMBL" id="ABXU01000022">
    <property type="protein sequence ID" value="EEB34454.1"/>
    <property type="molecule type" value="Genomic_DNA"/>
</dbReference>
<dbReference type="GO" id="GO:0005886">
    <property type="term" value="C:plasma membrane"/>
    <property type="evidence" value="ECO:0007669"/>
    <property type="project" value="UniProtKB-SubCell"/>
</dbReference>
<organism evidence="9 10">
    <name type="scientific">Desulfovibrio piger ATCC 29098</name>
    <dbReference type="NCBI Taxonomy" id="411464"/>
    <lineage>
        <taxon>Bacteria</taxon>
        <taxon>Pseudomonadati</taxon>
        <taxon>Thermodesulfobacteriota</taxon>
        <taxon>Desulfovibrionia</taxon>
        <taxon>Desulfovibrionales</taxon>
        <taxon>Desulfovibrionaceae</taxon>
        <taxon>Desulfovibrio</taxon>
    </lineage>
</organism>
<dbReference type="OrthoDB" id="9804865at2"/>
<evidence type="ECO:0000256" key="5">
    <source>
        <dbReference type="ARBA" id="ARBA00023136"/>
    </source>
</evidence>
<protein>
    <submittedName>
        <fullName evidence="9">Putative membrane protein</fullName>
    </submittedName>
</protein>
<dbReference type="InterPro" id="IPR000620">
    <property type="entry name" value="EamA_dom"/>
</dbReference>
<feature type="transmembrane region" description="Helical" evidence="7">
    <location>
        <begin position="212"/>
        <end position="234"/>
    </location>
</feature>